<protein>
    <submittedName>
        <fullName evidence="2">Glyoxalase/bleomycin resistance protein/dioxygenase</fullName>
    </submittedName>
</protein>
<reference evidence="2 3" key="1">
    <citation type="journal article" date="2003" name="Int. J. Syst. Evol. Microbiol.">
        <title>Kocuria polaris sp. nov., an orange-pigmented psychrophilic bacterium isolated from an Antarctic cyanobacterial mat sample.</title>
        <authorList>
            <person name="Reddy G.S."/>
            <person name="Prakash J.S."/>
            <person name="Prabahar V."/>
            <person name="Matsumoto G.I."/>
            <person name="Stackebrandt E."/>
            <person name="Shivaji S."/>
        </authorList>
    </citation>
    <scope>NUCLEOTIDE SEQUENCE [LARGE SCALE GENOMIC DNA]</scope>
    <source>
        <strain evidence="2 3">CMS 76or</strain>
    </source>
</reference>
<dbReference type="AlphaFoldDB" id="A0A0A6VP71"/>
<dbReference type="GO" id="GO:0051213">
    <property type="term" value="F:dioxygenase activity"/>
    <property type="evidence" value="ECO:0007669"/>
    <property type="project" value="UniProtKB-KW"/>
</dbReference>
<keyword evidence="2" id="KW-0560">Oxidoreductase</keyword>
<organism evidence="2 3">
    <name type="scientific">Kocuria rosea subsp. polaris</name>
    <dbReference type="NCBI Taxonomy" id="136273"/>
    <lineage>
        <taxon>Bacteria</taxon>
        <taxon>Bacillati</taxon>
        <taxon>Actinomycetota</taxon>
        <taxon>Actinomycetes</taxon>
        <taxon>Micrococcales</taxon>
        <taxon>Micrococcaceae</taxon>
        <taxon>Kocuria</taxon>
    </lineage>
</organism>
<proteinExistence type="predicted"/>
<name>A0A0A6VP71_KOCRO</name>
<gene>
    <name evidence="2" type="ORF">GY22_13405</name>
</gene>
<dbReference type="Pfam" id="PF18029">
    <property type="entry name" value="Glyoxalase_6"/>
    <property type="match status" value="1"/>
</dbReference>
<dbReference type="SUPFAM" id="SSF54593">
    <property type="entry name" value="Glyoxalase/Bleomycin resistance protein/Dihydroxybiphenyl dioxygenase"/>
    <property type="match status" value="1"/>
</dbReference>
<evidence type="ECO:0000313" key="3">
    <source>
        <dbReference type="Proteomes" id="UP000030466"/>
    </source>
</evidence>
<comment type="caution">
    <text evidence="2">The sequence shown here is derived from an EMBL/GenBank/DDBJ whole genome shotgun (WGS) entry which is preliminary data.</text>
</comment>
<dbReference type="Proteomes" id="UP000030466">
    <property type="component" value="Unassembled WGS sequence"/>
</dbReference>
<dbReference type="PROSITE" id="PS51819">
    <property type="entry name" value="VOC"/>
    <property type="match status" value="1"/>
</dbReference>
<keyword evidence="3" id="KW-1185">Reference proteome</keyword>
<dbReference type="RefSeq" id="WP_035928579.1">
    <property type="nucleotide sequence ID" value="NZ_JSUH01000012.1"/>
</dbReference>
<keyword evidence="2" id="KW-0223">Dioxygenase</keyword>
<dbReference type="InterPro" id="IPR029068">
    <property type="entry name" value="Glyas_Bleomycin-R_OHBP_Dase"/>
</dbReference>
<dbReference type="OrthoDB" id="9798201at2"/>
<accession>A0A0A6VP71</accession>
<evidence type="ECO:0000259" key="1">
    <source>
        <dbReference type="PROSITE" id="PS51819"/>
    </source>
</evidence>
<dbReference type="InterPro" id="IPR037523">
    <property type="entry name" value="VOC_core"/>
</dbReference>
<sequence length="130" mass="13509">MTGQELFPIVNCADLVGTGAFYEEVFHAVQTYRFPGTGEPVFLVLRVGDGQLGLGVGTTAARYGDTPLPATGHAVDLCVYVEDLPAVLAAARRAGAAVPVDAEAMPWGETVAYVRDPEGTMLLVVQSGAG</sequence>
<feature type="domain" description="VOC" evidence="1">
    <location>
        <begin position="4"/>
        <end position="127"/>
    </location>
</feature>
<dbReference type="Gene3D" id="3.10.180.10">
    <property type="entry name" value="2,3-Dihydroxybiphenyl 1,2-Dioxygenase, domain 1"/>
    <property type="match status" value="1"/>
</dbReference>
<dbReference type="EMBL" id="JSUH01000012">
    <property type="protein sequence ID" value="KHD96835.1"/>
    <property type="molecule type" value="Genomic_DNA"/>
</dbReference>
<dbReference type="InterPro" id="IPR041581">
    <property type="entry name" value="Glyoxalase_6"/>
</dbReference>
<evidence type="ECO:0000313" key="2">
    <source>
        <dbReference type="EMBL" id="KHD96835.1"/>
    </source>
</evidence>